<dbReference type="GO" id="GO:0070527">
    <property type="term" value="P:platelet aggregation"/>
    <property type="evidence" value="ECO:0007669"/>
    <property type="project" value="TreeGrafter"/>
</dbReference>
<dbReference type="FunFam" id="3.90.215.10:FF:000019">
    <property type="entry name" value="Angiopoietin-like 4"/>
    <property type="match status" value="1"/>
</dbReference>
<dbReference type="GO" id="GO:0030674">
    <property type="term" value="F:protein-macromolecule adaptor activity"/>
    <property type="evidence" value="ECO:0007669"/>
    <property type="project" value="TreeGrafter"/>
</dbReference>
<feature type="chain" id="PRO_5040367124" evidence="7">
    <location>
        <begin position="18"/>
        <end position="461"/>
    </location>
</feature>
<dbReference type="NCBIfam" id="NF040941">
    <property type="entry name" value="GGGWT_bact"/>
    <property type="match status" value="1"/>
</dbReference>
<dbReference type="GO" id="GO:0034116">
    <property type="term" value="P:positive regulation of heterotypic cell-cell adhesion"/>
    <property type="evidence" value="ECO:0007669"/>
    <property type="project" value="TreeGrafter"/>
</dbReference>
<dbReference type="GO" id="GO:0072377">
    <property type="term" value="P:blood coagulation, common pathway"/>
    <property type="evidence" value="ECO:0007669"/>
    <property type="project" value="TreeGrafter"/>
</dbReference>
<keyword evidence="4" id="KW-0325">Glycoprotein</keyword>
<accession>A0A9R0BBB1</accession>
<evidence type="ECO:0000259" key="8">
    <source>
        <dbReference type="PROSITE" id="PS51406"/>
    </source>
</evidence>
<dbReference type="PROSITE" id="PS00514">
    <property type="entry name" value="FIBRINOGEN_C_1"/>
    <property type="match status" value="1"/>
</dbReference>
<organism evidence="9">
    <name type="scientific">Cyprinus carpio</name>
    <name type="common">Common carp</name>
    <dbReference type="NCBI Taxonomy" id="7962"/>
    <lineage>
        <taxon>Eukaryota</taxon>
        <taxon>Metazoa</taxon>
        <taxon>Chordata</taxon>
        <taxon>Craniata</taxon>
        <taxon>Vertebrata</taxon>
        <taxon>Euteleostomi</taxon>
        <taxon>Actinopterygii</taxon>
        <taxon>Neopterygii</taxon>
        <taxon>Teleostei</taxon>
        <taxon>Ostariophysi</taxon>
        <taxon>Cypriniformes</taxon>
        <taxon>Cyprinidae</taxon>
        <taxon>Cyprininae</taxon>
        <taxon>Cyprinus</taxon>
    </lineage>
</organism>
<feature type="domain" description="Fibrinogen C-terminal" evidence="8">
    <location>
        <begin position="233"/>
        <end position="456"/>
    </location>
</feature>
<dbReference type="PROSITE" id="PS51406">
    <property type="entry name" value="FIBRINOGEN_C_2"/>
    <property type="match status" value="1"/>
</dbReference>
<evidence type="ECO:0000256" key="4">
    <source>
        <dbReference type="ARBA" id="ARBA00023180"/>
    </source>
</evidence>
<dbReference type="GO" id="GO:0042730">
    <property type="term" value="P:fibrinolysis"/>
    <property type="evidence" value="ECO:0007669"/>
    <property type="project" value="TreeGrafter"/>
</dbReference>
<evidence type="ECO:0000256" key="6">
    <source>
        <dbReference type="SAM" id="MobiDB-lite"/>
    </source>
</evidence>
<protein>
    <submittedName>
        <fullName evidence="9">Angiopoietin-related protein 4-like</fullName>
    </submittedName>
</protein>
<dbReference type="GeneID" id="109105422"/>
<dbReference type="InterPro" id="IPR020837">
    <property type="entry name" value="Fibrinogen_CS"/>
</dbReference>
<feature type="compositionally biased region" description="Basic and acidic residues" evidence="6">
    <location>
        <begin position="212"/>
        <end position="224"/>
    </location>
</feature>
<dbReference type="InterPro" id="IPR002181">
    <property type="entry name" value="Fibrinogen_a/b/g_C_dom"/>
</dbReference>
<dbReference type="InterPro" id="IPR037579">
    <property type="entry name" value="FIB_ANG-like"/>
</dbReference>
<evidence type="ECO:0000256" key="7">
    <source>
        <dbReference type="SAM" id="SignalP"/>
    </source>
</evidence>
<dbReference type="Pfam" id="PF00147">
    <property type="entry name" value="Fibrinogen_C"/>
    <property type="match status" value="1"/>
</dbReference>
<feature type="region of interest" description="Disordered" evidence="6">
    <location>
        <begin position="212"/>
        <end position="234"/>
    </location>
</feature>
<comment type="subcellular location">
    <subcellularLocation>
        <location evidence="1">Secreted</location>
    </subcellularLocation>
</comment>
<dbReference type="OrthoDB" id="6145874at2759"/>
<gene>
    <name evidence="9" type="primary">LOC109105422</name>
</gene>
<dbReference type="KEGG" id="ccar:109105422"/>
<keyword evidence="3" id="KW-1015">Disulfide bond</keyword>
<dbReference type="CDD" id="cd00087">
    <property type="entry name" value="FReD"/>
    <property type="match status" value="1"/>
</dbReference>
<keyword evidence="5" id="KW-0175">Coiled coil</keyword>
<dbReference type="GO" id="GO:0005577">
    <property type="term" value="C:fibrinogen complex"/>
    <property type="evidence" value="ECO:0007669"/>
    <property type="project" value="TreeGrafter"/>
</dbReference>
<reference evidence="9" key="1">
    <citation type="submission" date="2025-08" db="UniProtKB">
        <authorList>
            <consortium name="RefSeq"/>
        </authorList>
    </citation>
    <scope>IDENTIFICATION</scope>
    <source>
        <tissue evidence="9">Muscle</tissue>
    </source>
</reference>
<evidence type="ECO:0000256" key="1">
    <source>
        <dbReference type="ARBA" id="ARBA00004613"/>
    </source>
</evidence>
<dbReference type="Proteomes" id="UP001155660">
    <property type="component" value="Chromosome A2"/>
</dbReference>
<dbReference type="PANTHER" id="PTHR47221:SF5">
    <property type="entry name" value="FIBRINOGEN C-TERMINAL DOMAIN-CONTAINING PROTEIN"/>
    <property type="match status" value="1"/>
</dbReference>
<evidence type="ECO:0000313" key="9">
    <source>
        <dbReference type="RefSeq" id="XP_042629289.1"/>
    </source>
</evidence>
<proteinExistence type="predicted"/>
<dbReference type="RefSeq" id="XP_042629289.1">
    <property type="nucleotide sequence ID" value="XM_042773355.1"/>
</dbReference>
<keyword evidence="7" id="KW-0732">Signal</keyword>
<name>A0A9R0BBB1_CYPCA</name>
<evidence type="ECO:0000256" key="5">
    <source>
        <dbReference type="SAM" id="Coils"/>
    </source>
</evidence>
<dbReference type="AlphaFoldDB" id="A0A9R0BBB1"/>
<keyword evidence="2" id="KW-0964">Secreted</keyword>
<dbReference type="PANTHER" id="PTHR47221">
    <property type="entry name" value="FIBRINOGEN ALPHA CHAIN"/>
    <property type="match status" value="1"/>
</dbReference>
<dbReference type="SMART" id="SM00186">
    <property type="entry name" value="FBG"/>
    <property type="match status" value="1"/>
</dbReference>
<feature type="coiled-coil region" evidence="5">
    <location>
        <begin position="83"/>
        <end position="145"/>
    </location>
</feature>
<evidence type="ECO:0000256" key="3">
    <source>
        <dbReference type="ARBA" id="ARBA00023157"/>
    </source>
</evidence>
<sequence length="461" mass="52496">MKVPLANLLCITVLASSGTSFLQEKRGSATGKEKRVQYAAWDDVNVLAHGLLQLGQGLKEHVDKTKGQVKDITIKMKVLNVTVSELAKLTQRLQEDSEALKAKAQSLDERETLVLNVSVDLQQKTEELLKDRKKDHERMNKLEEKVDGLMQGEGLEATNGNYSDARTIQWMLEAQNKRIDDLIERIKQQQEKLDKQNVRIRTLQNQIQLKSERSSLKRKEDEVHLNASSEQRDSPVAMASDCHELFLRGETTSGLYTIQPTDSEPFEVFCEMTPGKGGWTVIQRRQDGSVDFDQLWQAYQTGFGSLNGEFWLGLEKIHSVSKGGHYILKVQFSDWQDEVQTINYPFRLNGEESNYSLRILGSPTGNLESALSTETSTVPFSTRDKDNDQKNDLNCAKQLSGGWWFSNCGRSNLNGRYFVTPAPKQRHQRKQGVFWKTWRGRYYPLKTTTMMIAPAEIENKS</sequence>
<evidence type="ECO:0000256" key="2">
    <source>
        <dbReference type="ARBA" id="ARBA00022525"/>
    </source>
</evidence>
<dbReference type="GO" id="GO:0005201">
    <property type="term" value="F:extracellular matrix structural constituent"/>
    <property type="evidence" value="ECO:0007669"/>
    <property type="project" value="TreeGrafter"/>
</dbReference>
<feature type="signal peptide" evidence="7">
    <location>
        <begin position="1"/>
        <end position="17"/>
    </location>
</feature>